<proteinExistence type="predicted"/>
<feature type="non-terminal residue" evidence="2">
    <location>
        <position position="1"/>
    </location>
</feature>
<gene>
    <name evidence="2" type="ORF">H1R20_g12295</name>
</gene>
<dbReference type="AlphaFoldDB" id="A0A9W8IXP7"/>
<feature type="compositionally biased region" description="Polar residues" evidence="1">
    <location>
        <begin position="243"/>
        <end position="258"/>
    </location>
</feature>
<feature type="region of interest" description="Disordered" evidence="1">
    <location>
        <begin position="486"/>
        <end position="520"/>
    </location>
</feature>
<sequence>MKIFRKISLKGFNHKVKAKLKAKSCVQLPVDQLSFDESTPSDQGVVVVRLSPKASPPTDGRTFIPRHHSVSFDLEDDVDGLLAPSTKEERVKSWFSGSTGNGVCLSESVCSVMVLNEEEYRAETEGNVQGSSNEDTEYQYHYKLRRYRKEETHGHDLSGSPPVGDLTAQQYAHLRDSGLISTSFDEYRPIPDLESGADDASVQRHPKLQVIFDDDDDNERNSKELFLDAGLWAGPTRTTAISTPTSLSLPRVNPTQRKSIPKSATVDVAVSRSISDEADTGFYMHDNDSVSNLPGSIDSKSTNLFSEEPFSPQFVATNLNGLKDGSFASCDSITTEDNVGGVPDNGVQPSSASIDKFVTDDNLVGTPTRTTAQISLVAPPNTPWDSGTPDTLQLVTRTGQESTRRRSRGTKNASIIPKSMFDKVPKQQSKIAFEEDYSFISFSTPTRVALDGTRKRVVLGGGKKGGGQMVAKAVKAKFNRTFKKPAGNEAAAAPVSATQARMTKASSATAPKRLKSSTPPLSAFPSFANAEVVAVTPVSDSPPVIQCLEKADKPAVAAANGESNHEGDDAVPVSSFVESLNKALDMLECLVDQQNSMAPTLAYVSVTQATNVIATESIYSDPAETSAASTDGSPTPVGSKLGGDVF</sequence>
<dbReference type="OrthoDB" id="3070743at2759"/>
<accession>A0A9W8IXP7</accession>
<evidence type="ECO:0000313" key="3">
    <source>
        <dbReference type="Proteomes" id="UP001140091"/>
    </source>
</evidence>
<organism evidence="2 3">
    <name type="scientific">Candolleomyces eurysporus</name>
    <dbReference type="NCBI Taxonomy" id="2828524"/>
    <lineage>
        <taxon>Eukaryota</taxon>
        <taxon>Fungi</taxon>
        <taxon>Dikarya</taxon>
        <taxon>Basidiomycota</taxon>
        <taxon>Agaricomycotina</taxon>
        <taxon>Agaricomycetes</taxon>
        <taxon>Agaricomycetidae</taxon>
        <taxon>Agaricales</taxon>
        <taxon>Agaricineae</taxon>
        <taxon>Psathyrellaceae</taxon>
        <taxon>Candolleomyces</taxon>
    </lineage>
</organism>
<name>A0A9W8IXP7_9AGAR</name>
<dbReference type="Proteomes" id="UP001140091">
    <property type="component" value="Unassembled WGS sequence"/>
</dbReference>
<feature type="region of interest" description="Disordered" evidence="1">
    <location>
        <begin position="621"/>
        <end position="646"/>
    </location>
</feature>
<comment type="caution">
    <text evidence="2">The sequence shown here is derived from an EMBL/GenBank/DDBJ whole genome shotgun (WGS) entry which is preliminary data.</text>
</comment>
<evidence type="ECO:0000313" key="2">
    <source>
        <dbReference type="EMBL" id="KAJ2924811.1"/>
    </source>
</evidence>
<protein>
    <submittedName>
        <fullName evidence="2">Uncharacterized protein</fullName>
    </submittedName>
</protein>
<reference evidence="2" key="1">
    <citation type="submission" date="2022-06" db="EMBL/GenBank/DDBJ databases">
        <title>Genome Sequence of Candolleomyces eurysporus.</title>
        <authorList>
            <person name="Buettner E."/>
        </authorList>
    </citation>
    <scope>NUCLEOTIDE SEQUENCE</scope>
    <source>
        <strain evidence="2">VTCC 930004</strain>
    </source>
</reference>
<feature type="compositionally biased region" description="Polar residues" evidence="1">
    <location>
        <begin position="496"/>
        <end position="509"/>
    </location>
</feature>
<evidence type="ECO:0000256" key="1">
    <source>
        <dbReference type="SAM" id="MobiDB-lite"/>
    </source>
</evidence>
<keyword evidence="3" id="KW-1185">Reference proteome</keyword>
<dbReference type="EMBL" id="JANBPK010001204">
    <property type="protein sequence ID" value="KAJ2924811.1"/>
    <property type="molecule type" value="Genomic_DNA"/>
</dbReference>
<feature type="region of interest" description="Disordered" evidence="1">
    <location>
        <begin position="243"/>
        <end position="264"/>
    </location>
</feature>